<gene>
    <name evidence="4" type="ORF">EYC87_17830</name>
</gene>
<dbReference type="PROSITE" id="PS00552">
    <property type="entry name" value="HTH_MERR_1"/>
    <property type="match status" value="1"/>
</dbReference>
<sequence>MTVKKSSFSRGALAKQTGVNIETIRYYEKENVMPDPPRSSGGHRLYDTTHLKRLYFIRRCRELGFSLDEIRGLLNLVNSQHYTCAEVKERTTNQLENTRQKIRDLRKMERTLKEMVAECSGGMVPDCPIVDTLFA</sequence>
<dbReference type="Gene3D" id="1.10.1660.10">
    <property type="match status" value="1"/>
</dbReference>
<comment type="caution">
    <text evidence="4">The sequence shown here is derived from an EMBL/GenBank/DDBJ whole genome shotgun (WGS) entry which is preliminary data.</text>
</comment>
<accession>A0ABT3SZL9</accession>
<evidence type="ECO:0000256" key="2">
    <source>
        <dbReference type="SAM" id="Coils"/>
    </source>
</evidence>
<dbReference type="PRINTS" id="PR00040">
    <property type="entry name" value="HTHMERR"/>
</dbReference>
<dbReference type="Proteomes" id="UP001143307">
    <property type="component" value="Unassembled WGS sequence"/>
</dbReference>
<dbReference type="PROSITE" id="PS50937">
    <property type="entry name" value="HTH_MERR_2"/>
    <property type="match status" value="1"/>
</dbReference>
<name>A0ABT3SZL9_9GAMM</name>
<dbReference type="CDD" id="cd04785">
    <property type="entry name" value="HTH_CadR-PbrR-like"/>
    <property type="match status" value="1"/>
</dbReference>
<keyword evidence="2" id="KW-0175">Coiled coil</keyword>
<evidence type="ECO:0000313" key="4">
    <source>
        <dbReference type="EMBL" id="MCX2975443.1"/>
    </source>
</evidence>
<feature type="domain" description="HTH merR-type" evidence="3">
    <location>
        <begin position="1"/>
        <end position="76"/>
    </location>
</feature>
<protein>
    <submittedName>
        <fullName evidence="4">MerR family transcriptional regulator</fullName>
    </submittedName>
</protein>
<proteinExistence type="predicted"/>
<dbReference type="InterPro" id="IPR000551">
    <property type="entry name" value="MerR-type_HTH_dom"/>
</dbReference>
<dbReference type="RefSeq" id="WP_279254084.1">
    <property type="nucleotide sequence ID" value="NZ_SHNP01000008.1"/>
</dbReference>
<dbReference type="InterPro" id="IPR009061">
    <property type="entry name" value="DNA-bd_dom_put_sf"/>
</dbReference>
<dbReference type="PANTHER" id="PTHR30204">
    <property type="entry name" value="REDOX-CYCLING DRUG-SENSING TRANSCRIPTIONAL ACTIVATOR SOXR"/>
    <property type="match status" value="1"/>
</dbReference>
<dbReference type="SMART" id="SM00422">
    <property type="entry name" value="HTH_MERR"/>
    <property type="match status" value="1"/>
</dbReference>
<evidence type="ECO:0000313" key="5">
    <source>
        <dbReference type="Proteomes" id="UP001143307"/>
    </source>
</evidence>
<organism evidence="4 5">
    <name type="scientific">Candidatus Seongchinamella marina</name>
    <dbReference type="NCBI Taxonomy" id="2518990"/>
    <lineage>
        <taxon>Bacteria</taxon>
        <taxon>Pseudomonadati</taxon>
        <taxon>Pseudomonadota</taxon>
        <taxon>Gammaproteobacteria</taxon>
        <taxon>Cellvibrionales</taxon>
        <taxon>Halieaceae</taxon>
        <taxon>Seongchinamella</taxon>
    </lineage>
</organism>
<dbReference type="SUPFAM" id="SSF46955">
    <property type="entry name" value="Putative DNA-binding domain"/>
    <property type="match status" value="1"/>
</dbReference>
<dbReference type="InterPro" id="IPR047057">
    <property type="entry name" value="MerR_fam"/>
</dbReference>
<keyword evidence="5" id="KW-1185">Reference proteome</keyword>
<keyword evidence="1" id="KW-0238">DNA-binding</keyword>
<dbReference type="Pfam" id="PF13411">
    <property type="entry name" value="MerR_1"/>
    <property type="match status" value="1"/>
</dbReference>
<dbReference type="EMBL" id="SHNP01000008">
    <property type="protein sequence ID" value="MCX2975443.1"/>
    <property type="molecule type" value="Genomic_DNA"/>
</dbReference>
<reference evidence="4" key="1">
    <citation type="submission" date="2019-02" db="EMBL/GenBank/DDBJ databases">
        <authorList>
            <person name="Li S.-H."/>
        </authorList>
    </citation>
    <scope>NUCLEOTIDE SEQUENCE</scope>
    <source>
        <strain evidence="4">IMCC8485</strain>
    </source>
</reference>
<feature type="coiled-coil region" evidence="2">
    <location>
        <begin position="88"/>
        <end position="115"/>
    </location>
</feature>
<dbReference type="PANTHER" id="PTHR30204:SF92">
    <property type="entry name" value="HTH-TYPE TRANSCRIPTIONAL REGULATOR ZNTR"/>
    <property type="match status" value="1"/>
</dbReference>
<evidence type="ECO:0000256" key="1">
    <source>
        <dbReference type="ARBA" id="ARBA00023125"/>
    </source>
</evidence>
<evidence type="ECO:0000259" key="3">
    <source>
        <dbReference type="PROSITE" id="PS50937"/>
    </source>
</evidence>